<feature type="domain" description="Rad50/SbcC-type AAA" evidence="2">
    <location>
        <begin position="5"/>
        <end position="66"/>
    </location>
</feature>
<dbReference type="EMBL" id="WTFN01000118">
    <property type="protein sequence ID" value="MWK59790.1"/>
    <property type="molecule type" value="Genomic_DNA"/>
</dbReference>
<dbReference type="RefSeq" id="WP_160483089.1">
    <property type="nucleotide sequence ID" value="NZ_WTFN01000118.1"/>
</dbReference>
<evidence type="ECO:0000256" key="1">
    <source>
        <dbReference type="SAM" id="Coils"/>
    </source>
</evidence>
<accession>A0A7X3HDQ2</accession>
<dbReference type="AlphaFoldDB" id="A0A7X3HDQ2"/>
<dbReference type="Pfam" id="PF13476">
    <property type="entry name" value="AAA_23"/>
    <property type="match status" value="1"/>
</dbReference>
<organism evidence="3 4">
    <name type="scientific">Metapseudomonas otitidis</name>
    <dbReference type="NCBI Taxonomy" id="319939"/>
    <lineage>
        <taxon>Bacteria</taxon>
        <taxon>Pseudomonadati</taxon>
        <taxon>Pseudomonadota</taxon>
        <taxon>Gammaproteobacteria</taxon>
        <taxon>Pseudomonadales</taxon>
        <taxon>Pseudomonadaceae</taxon>
        <taxon>Metapseudomonas</taxon>
    </lineage>
</organism>
<keyword evidence="1" id="KW-0175">Coiled coil</keyword>
<dbReference type="SUPFAM" id="SSF52540">
    <property type="entry name" value="P-loop containing nucleoside triphosphate hydrolases"/>
    <property type="match status" value="1"/>
</dbReference>
<reference evidence="3 4" key="1">
    <citation type="submission" date="2019-12" db="EMBL/GenBank/DDBJ databases">
        <title>Draft genome sequence of Pseudomonas otitidis recovered from a chicken carcass.</title>
        <authorList>
            <person name="Vieira T.R."/>
            <person name="Oliviera E.F.C."/>
            <person name="Silva N.M.V."/>
            <person name="Sambrano G.E."/>
            <person name="Cibulski S.P."/>
            <person name="Cardoso M.R.I."/>
        </authorList>
    </citation>
    <scope>NUCLEOTIDE SEQUENCE [LARGE SCALE GENOMIC DNA]</scope>
    <source>
        <strain evidence="3 4">25_K</strain>
    </source>
</reference>
<evidence type="ECO:0000313" key="4">
    <source>
        <dbReference type="Proteomes" id="UP000461288"/>
    </source>
</evidence>
<sequence length="570" mass="61338">MRLDRISVENVLGLRSADLALRTPITLIAGANGAGKSSLADAVSMALLGSPRRVDRKKDMAHLVSDGAKRGRATIWSGDEVLGEIKFPNGAHEANLPASAQFLPFLLDASLFAACAPDDRRQMLFRLTRCRATPDVIEQRLLDLGCNAKKVGIIKPLLLSGFPGASTDARERATEAKGAWRGVTGEQWGEVKGDGWEPALPARRVDDAELAASEAKLAQVEQDLADAQEALGGHRATIAANEQRQARAAELVPVAGLGARREQKLAEDRKRLQEWSEKLRDAEAAAGVLSALVCPCCDEPLILVDGKLQRHRPGDPAAAARVEEYRGYLESAQRAVDNSHRDLAESQQAVLQIKELKAALGHEVGQDALAVAEQTINELRQQRDGLRAKVEALADVSRALAERDTVIAKAAAHHADITQWLQIGEALAPSGIPATLLAEALAPFNDSMAVAARLARWQPVAITNDMVLTYGGRAYGLLSESERWRVDAVVALAIAQLSELRLALLDRFDVLDLASRTQLIRMLMELAKLETIDTVIVCGTLKEPPKLPAPIAVHWIENGVIGTPSASQAA</sequence>
<feature type="coiled-coil region" evidence="1">
    <location>
        <begin position="329"/>
        <end position="396"/>
    </location>
</feature>
<dbReference type="GO" id="GO:0016887">
    <property type="term" value="F:ATP hydrolysis activity"/>
    <property type="evidence" value="ECO:0007669"/>
    <property type="project" value="InterPro"/>
</dbReference>
<dbReference type="InterPro" id="IPR038729">
    <property type="entry name" value="Rad50/SbcC_AAA"/>
</dbReference>
<gene>
    <name evidence="3" type="ORF">GO594_27710</name>
</gene>
<evidence type="ECO:0000313" key="3">
    <source>
        <dbReference type="EMBL" id="MWK59790.1"/>
    </source>
</evidence>
<feature type="coiled-coil region" evidence="1">
    <location>
        <begin position="210"/>
        <end position="237"/>
    </location>
</feature>
<dbReference type="Proteomes" id="UP000461288">
    <property type="component" value="Unassembled WGS sequence"/>
</dbReference>
<dbReference type="PANTHER" id="PTHR32114">
    <property type="entry name" value="ABC TRANSPORTER ABCH.3"/>
    <property type="match status" value="1"/>
</dbReference>
<evidence type="ECO:0000259" key="2">
    <source>
        <dbReference type="Pfam" id="PF13476"/>
    </source>
</evidence>
<dbReference type="PANTHER" id="PTHR32114:SF2">
    <property type="entry name" value="ABC TRANSPORTER ABCH.3"/>
    <property type="match status" value="1"/>
</dbReference>
<dbReference type="GO" id="GO:0006302">
    <property type="term" value="P:double-strand break repair"/>
    <property type="evidence" value="ECO:0007669"/>
    <property type="project" value="InterPro"/>
</dbReference>
<dbReference type="Gene3D" id="3.40.50.300">
    <property type="entry name" value="P-loop containing nucleotide triphosphate hydrolases"/>
    <property type="match status" value="1"/>
</dbReference>
<name>A0A7X3HDQ2_9GAMM</name>
<comment type="caution">
    <text evidence="3">The sequence shown here is derived from an EMBL/GenBank/DDBJ whole genome shotgun (WGS) entry which is preliminary data.</text>
</comment>
<proteinExistence type="predicted"/>
<dbReference type="InterPro" id="IPR027417">
    <property type="entry name" value="P-loop_NTPase"/>
</dbReference>
<protein>
    <submittedName>
        <fullName evidence="3">AAA family ATPase</fullName>
    </submittedName>
</protein>